<keyword evidence="1" id="KW-0472">Membrane</keyword>
<dbReference type="Proteomes" id="UP000623467">
    <property type="component" value="Unassembled WGS sequence"/>
</dbReference>
<proteinExistence type="predicted"/>
<protein>
    <recommendedName>
        <fullName evidence="2">MULE transposase domain-containing protein</fullName>
    </recommendedName>
</protein>
<evidence type="ECO:0000313" key="3">
    <source>
        <dbReference type="EMBL" id="KAF7342690.1"/>
    </source>
</evidence>
<dbReference type="InterPro" id="IPR038765">
    <property type="entry name" value="Papain-like_cys_pep_sf"/>
</dbReference>
<dbReference type="OrthoDB" id="3032185at2759"/>
<gene>
    <name evidence="3" type="ORF">MSAN_02026900</name>
</gene>
<reference evidence="3" key="1">
    <citation type="submission" date="2020-05" db="EMBL/GenBank/DDBJ databases">
        <title>Mycena genomes resolve the evolution of fungal bioluminescence.</title>
        <authorList>
            <person name="Tsai I.J."/>
        </authorList>
    </citation>
    <scope>NUCLEOTIDE SEQUENCE</scope>
    <source>
        <strain evidence="3">160909Yilan</strain>
    </source>
</reference>
<evidence type="ECO:0000256" key="1">
    <source>
        <dbReference type="SAM" id="Phobius"/>
    </source>
</evidence>
<keyword evidence="1" id="KW-0812">Transmembrane</keyword>
<dbReference type="EMBL" id="JACAZH010000025">
    <property type="protein sequence ID" value="KAF7342690.1"/>
    <property type="molecule type" value="Genomic_DNA"/>
</dbReference>
<dbReference type="Pfam" id="PF10551">
    <property type="entry name" value="MULE"/>
    <property type="match status" value="1"/>
</dbReference>
<name>A0A8H6XJG3_9AGAR</name>
<comment type="caution">
    <text evidence="3">The sequence shown here is derived from an EMBL/GenBank/DDBJ whole genome shotgun (WGS) entry which is preliminary data.</text>
</comment>
<evidence type="ECO:0000259" key="2">
    <source>
        <dbReference type="Pfam" id="PF10551"/>
    </source>
</evidence>
<dbReference type="PANTHER" id="PTHR47718:SF6">
    <property type="entry name" value="PROTEIN FAR1-RELATED SEQUENCE"/>
    <property type="match status" value="1"/>
</dbReference>
<accession>A0A8H6XJG3</accession>
<dbReference type="SUPFAM" id="SSF54001">
    <property type="entry name" value="Cysteine proteinases"/>
    <property type="match status" value="1"/>
</dbReference>
<evidence type="ECO:0000313" key="4">
    <source>
        <dbReference type="Proteomes" id="UP000623467"/>
    </source>
</evidence>
<feature type="transmembrane region" description="Helical" evidence="1">
    <location>
        <begin position="1092"/>
        <end position="1118"/>
    </location>
</feature>
<keyword evidence="1" id="KW-1133">Transmembrane helix</keyword>
<dbReference type="Gene3D" id="3.40.395.10">
    <property type="entry name" value="Adenoviral Proteinase, Chain A"/>
    <property type="match status" value="1"/>
</dbReference>
<dbReference type="InterPro" id="IPR018289">
    <property type="entry name" value="MULE_transposase_dom"/>
</dbReference>
<feature type="domain" description="MULE transposase" evidence="2">
    <location>
        <begin position="772"/>
        <end position="861"/>
    </location>
</feature>
<dbReference type="AlphaFoldDB" id="A0A8H6XJG3"/>
<organism evidence="3 4">
    <name type="scientific">Mycena sanguinolenta</name>
    <dbReference type="NCBI Taxonomy" id="230812"/>
    <lineage>
        <taxon>Eukaryota</taxon>
        <taxon>Fungi</taxon>
        <taxon>Dikarya</taxon>
        <taxon>Basidiomycota</taxon>
        <taxon>Agaricomycotina</taxon>
        <taxon>Agaricomycetes</taxon>
        <taxon>Agaricomycetidae</taxon>
        <taxon>Agaricales</taxon>
        <taxon>Marasmiineae</taxon>
        <taxon>Mycenaceae</taxon>
        <taxon>Mycena</taxon>
    </lineage>
</organism>
<keyword evidence="4" id="KW-1185">Reference proteome</keyword>
<dbReference type="PANTHER" id="PTHR47718">
    <property type="entry name" value="OS01G0519700 PROTEIN"/>
    <property type="match status" value="1"/>
</dbReference>
<sequence>MTTHLSAFTAYSTPDPATQYSAAYFRELTFKQATLLVFPTIYEPGSVSAWTFTSELTSEAESRLLRGEGVPDITDVIPIIREMEHAFSEGARSVAISFLVEGKQINRRVHLSKIRLFHNVNNNKIAVESARALVSHLRSSPVLSPPVLESFLNLAVRCPIFGFCVADFPMFKLSCLLGEAWLHEDVLNALAELLYFTQAASSPLDFPSTLILPTNFLNDAKYLFDQSPRFFSRNLVALQNRLESTSVDIIFAFNCHSDHFSTYTTSGSPQLVYGDSMHLQPDANILAIFQWFLSGSGFPSPTSVQCADVASQGSGSGSCGIAALNFVETELNADVGHWSTLTTPFFRHRALRDLITYHVTAATYCSDENYDDWVTLLRALQDPGFKLKRGQESIKTSTSLSISCAVNSSDSKPVTTFMSLEPIEENESRSLSEAPFVELPRLPSSRIILDLARTPPPNSSNVIDLCSPTPPPDSKMNLEAASSDVIDLTLSPEERRLACPFPRRALVFGSPEPKPEMVLFESEKNICPSKIETSTRPLETVDAVRVGSYYPNFEAGQAAVYTREARLGHVWRIGQTKRAGDGSVRRVSLRCNHYGDPNVSTHLDRIDSSDYRAGRTIRTNCTAHVNLVAMPGGGWHVTVIDWTHNHPPQIPVGGHIPRRPTEGQRELVAEYATTGNFTRSHLSHIFRARFPDHILEPQQISNLINTARKHANDEVQALGGDFQSVLTKLRELKEVDPRWDWDVLLDENQVVIALWWQSPKQVELCRRFYDILLNDNTYCRNQYGYPLNIGITIDNFGSTRNIWYAVHRAEDIATHAWVFKNHLRSARRPPEVLGSDRHHSLISSAASILPLTFHFYCLHHLGGNVETNLRPALRSDWDNFKRDFWVVYNAVSPDEFERLWGELTTNYPSAARYLDQELYPCRAQWAWAWMSNIFTAGVRTTGRLEGENRINSSIGGPKKSFLQLFNGLNARTEDQTTKDLIQPSRRRHDSNLEALFAGPLQILRNHAGPFALQTCYRQMQDSLFYSTEVVQLPHKVTSWTEYALKLTQNEHGFQLAPGEANQMLNPFTNDNAHISIRWLIALVMKRELSFCLMAATFVIVVCHLTLGFPAVISFAFGLMSKIYPFTSPLFDRDGYKIQILQWNLLQL</sequence>